<dbReference type="PANTHER" id="PTHR30193:SF37">
    <property type="entry name" value="INNER MEMBRANE ABC TRANSPORTER PERMEASE PROTEIN YCJO"/>
    <property type="match status" value="1"/>
</dbReference>
<feature type="region of interest" description="Disordered" evidence="8">
    <location>
        <begin position="1"/>
        <end position="31"/>
    </location>
</feature>
<name>A0ABP7BWC7_9ACTN</name>
<feature type="transmembrane region" description="Helical" evidence="7">
    <location>
        <begin position="136"/>
        <end position="157"/>
    </location>
</feature>
<feature type="transmembrane region" description="Helical" evidence="7">
    <location>
        <begin position="244"/>
        <end position="262"/>
    </location>
</feature>
<dbReference type="SUPFAM" id="SSF161098">
    <property type="entry name" value="MetI-like"/>
    <property type="match status" value="1"/>
</dbReference>
<dbReference type="EMBL" id="BAAAZP010000074">
    <property type="protein sequence ID" value="GAA3669338.1"/>
    <property type="molecule type" value="Genomic_DNA"/>
</dbReference>
<keyword evidence="11" id="KW-1185">Reference proteome</keyword>
<accession>A0ABP7BWC7</accession>
<sequence>MAAVEGATRRGNGAMARRSGADPAGASHRRSRRGRGTLKFYLLIAPAVLLSAFVVVVPGVMTAVAAFTDWDGIGLQAQWIGLANFAEILDDPVFTTALGNNLRWMLLFLTIPVGIGLLTALLLLTRPRSRTVYQVVFLVPYVLAPITNAILWLNIIYNPISGVVGYANDHGLDLGTPLSNLNTAIYAIAAVDIWHFWGFLTVIYLAALRQTPVEQVEAALVEGANGWQVFRFVYLPNIRSTMQLMWVMIIIFSFLAFDYVWLLTQGGPAHATEMLSTYAYSFAFASFQFGKAAAVGLVMSFFGLISSFVYTWLSRKDLNA</sequence>
<gene>
    <name evidence="10" type="ORF">GCM10022224_036890</name>
</gene>
<reference evidence="11" key="1">
    <citation type="journal article" date="2019" name="Int. J. Syst. Evol. Microbiol.">
        <title>The Global Catalogue of Microorganisms (GCM) 10K type strain sequencing project: providing services to taxonomists for standard genome sequencing and annotation.</title>
        <authorList>
            <consortium name="The Broad Institute Genomics Platform"/>
            <consortium name="The Broad Institute Genome Sequencing Center for Infectious Disease"/>
            <person name="Wu L."/>
            <person name="Ma J."/>
        </authorList>
    </citation>
    <scope>NUCLEOTIDE SEQUENCE [LARGE SCALE GENOMIC DNA]</scope>
    <source>
        <strain evidence="11">JCM 16904</strain>
    </source>
</reference>
<dbReference type="Gene3D" id="1.10.3720.10">
    <property type="entry name" value="MetI-like"/>
    <property type="match status" value="1"/>
</dbReference>
<evidence type="ECO:0000256" key="3">
    <source>
        <dbReference type="ARBA" id="ARBA00022475"/>
    </source>
</evidence>
<comment type="caution">
    <text evidence="10">The sequence shown here is derived from an EMBL/GenBank/DDBJ whole genome shotgun (WGS) entry which is preliminary data.</text>
</comment>
<proteinExistence type="inferred from homology"/>
<evidence type="ECO:0000256" key="8">
    <source>
        <dbReference type="SAM" id="MobiDB-lite"/>
    </source>
</evidence>
<evidence type="ECO:0000256" key="4">
    <source>
        <dbReference type="ARBA" id="ARBA00022692"/>
    </source>
</evidence>
<feature type="domain" description="ABC transmembrane type-1" evidence="9">
    <location>
        <begin position="98"/>
        <end position="310"/>
    </location>
</feature>
<dbReference type="InterPro" id="IPR035906">
    <property type="entry name" value="MetI-like_sf"/>
</dbReference>
<evidence type="ECO:0000256" key="5">
    <source>
        <dbReference type="ARBA" id="ARBA00022989"/>
    </source>
</evidence>
<evidence type="ECO:0000256" key="6">
    <source>
        <dbReference type="ARBA" id="ARBA00023136"/>
    </source>
</evidence>
<protein>
    <submittedName>
        <fullName evidence="10">Sugar ABC transporter permease</fullName>
    </submittedName>
</protein>
<keyword evidence="5 7" id="KW-1133">Transmembrane helix</keyword>
<comment type="similarity">
    <text evidence="7">Belongs to the binding-protein-dependent transport system permease family.</text>
</comment>
<keyword evidence="2 7" id="KW-0813">Transport</keyword>
<dbReference type="InterPro" id="IPR000515">
    <property type="entry name" value="MetI-like"/>
</dbReference>
<evidence type="ECO:0000256" key="1">
    <source>
        <dbReference type="ARBA" id="ARBA00004651"/>
    </source>
</evidence>
<evidence type="ECO:0000313" key="10">
    <source>
        <dbReference type="EMBL" id="GAA3669338.1"/>
    </source>
</evidence>
<evidence type="ECO:0000313" key="11">
    <source>
        <dbReference type="Proteomes" id="UP001500902"/>
    </source>
</evidence>
<keyword evidence="6 7" id="KW-0472">Membrane</keyword>
<feature type="transmembrane region" description="Helical" evidence="7">
    <location>
        <begin position="104"/>
        <end position="124"/>
    </location>
</feature>
<feature type="transmembrane region" description="Helical" evidence="7">
    <location>
        <begin position="282"/>
        <end position="313"/>
    </location>
</feature>
<dbReference type="PROSITE" id="PS50928">
    <property type="entry name" value="ABC_TM1"/>
    <property type="match status" value="1"/>
</dbReference>
<dbReference type="CDD" id="cd06261">
    <property type="entry name" value="TM_PBP2"/>
    <property type="match status" value="1"/>
</dbReference>
<comment type="subcellular location">
    <subcellularLocation>
        <location evidence="1 7">Cell membrane</location>
        <topology evidence="1 7">Multi-pass membrane protein</topology>
    </subcellularLocation>
</comment>
<evidence type="ECO:0000259" key="9">
    <source>
        <dbReference type="PROSITE" id="PS50928"/>
    </source>
</evidence>
<evidence type="ECO:0000256" key="2">
    <source>
        <dbReference type="ARBA" id="ARBA00022448"/>
    </source>
</evidence>
<feature type="transmembrane region" description="Helical" evidence="7">
    <location>
        <begin position="184"/>
        <end position="207"/>
    </location>
</feature>
<evidence type="ECO:0000256" key="7">
    <source>
        <dbReference type="RuleBase" id="RU363032"/>
    </source>
</evidence>
<keyword evidence="4 7" id="KW-0812">Transmembrane</keyword>
<dbReference type="Proteomes" id="UP001500902">
    <property type="component" value="Unassembled WGS sequence"/>
</dbReference>
<organism evidence="10 11">
    <name type="scientific">Nonomuraea antimicrobica</name>
    <dbReference type="NCBI Taxonomy" id="561173"/>
    <lineage>
        <taxon>Bacteria</taxon>
        <taxon>Bacillati</taxon>
        <taxon>Actinomycetota</taxon>
        <taxon>Actinomycetes</taxon>
        <taxon>Streptosporangiales</taxon>
        <taxon>Streptosporangiaceae</taxon>
        <taxon>Nonomuraea</taxon>
    </lineage>
</organism>
<feature type="transmembrane region" description="Helical" evidence="7">
    <location>
        <begin position="40"/>
        <end position="67"/>
    </location>
</feature>
<dbReference type="Pfam" id="PF00528">
    <property type="entry name" value="BPD_transp_1"/>
    <property type="match status" value="1"/>
</dbReference>
<dbReference type="PANTHER" id="PTHR30193">
    <property type="entry name" value="ABC TRANSPORTER PERMEASE PROTEIN"/>
    <property type="match status" value="1"/>
</dbReference>
<keyword evidence="3" id="KW-1003">Cell membrane</keyword>
<dbReference type="InterPro" id="IPR051393">
    <property type="entry name" value="ABC_transporter_permease"/>
</dbReference>